<dbReference type="Gene3D" id="3.50.50.60">
    <property type="entry name" value="FAD/NAD(P)-binding domain"/>
    <property type="match status" value="1"/>
</dbReference>
<dbReference type="GO" id="GO:0016491">
    <property type="term" value="F:oxidoreductase activity"/>
    <property type="evidence" value="ECO:0007669"/>
    <property type="project" value="UniProtKB-KW"/>
</dbReference>
<dbReference type="NCBIfam" id="TIGR03467">
    <property type="entry name" value="HpnE"/>
    <property type="match status" value="1"/>
</dbReference>
<feature type="domain" description="Amine oxidase" evidence="4">
    <location>
        <begin position="18"/>
        <end position="446"/>
    </location>
</feature>
<dbReference type="SUPFAM" id="SSF51905">
    <property type="entry name" value="FAD/NAD(P)-binding domain"/>
    <property type="match status" value="1"/>
</dbReference>
<evidence type="ECO:0000256" key="2">
    <source>
        <dbReference type="ARBA" id="ARBA00023002"/>
    </source>
</evidence>
<dbReference type="InterPro" id="IPR050464">
    <property type="entry name" value="Zeta_carotene_desat/Oxidored"/>
</dbReference>
<dbReference type="PANTHER" id="PTHR42923:SF47">
    <property type="entry name" value="BLR3003 PROTEIN"/>
    <property type="match status" value="1"/>
</dbReference>
<keyword evidence="2" id="KW-0560">Oxidoreductase</keyword>
<evidence type="ECO:0000259" key="4">
    <source>
        <dbReference type="Pfam" id="PF01593"/>
    </source>
</evidence>
<evidence type="ECO:0000256" key="3">
    <source>
        <dbReference type="PIRSR" id="PIRSR601613-1"/>
    </source>
</evidence>
<dbReference type="InterPro" id="IPR017830">
    <property type="entry name" value="SQase_HpnE"/>
</dbReference>
<comment type="cofactor">
    <cofactor evidence="1">
        <name>FAD</name>
        <dbReference type="ChEBI" id="CHEBI:57692"/>
    </cofactor>
</comment>
<name>A0A7G8BKC4_9BACT</name>
<dbReference type="InterPro" id="IPR002937">
    <property type="entry name" value="Amino_oxidase"/>
</dbReference>
<proteinExistence type="predicted"/>
<dbReference type="Proteomes" id="UP000515312">
    <property type="component" value="Chromosome"/>
</dbReference>
<protein>
    <submittedName>
        <fullName evidence="5">FAD-dependent oxidoreductase</fullName>
    </submittedName>
</protein>
<feature type="binding site" evidence="3">
    <location>
        <position position="238"/>
    </location>
    <ligand>
        <name>FAD</name>
        <dbReference type="ChEBI" id="CHEBI:57692"/>
    </ligand>
</feature>
<gene>
    <name evidence="5" type="ORF">H7849_03145</name>
</gene>
<reference evidence="5 6" key="1">
    <citation type="submission" date="2020-08" db="EMBL/GenBank/DDBJ databases">
        <title>Edaphobacter telluris sp. nov. and Acidobacterium dinghuensis sp. nov., two acidobacteria isolated from forest soil.</title>
        <authorList>
            <person name="Fu J."/>
            <person name="Qiu L."/>
        </authorList>
    </citation>
    <scope>NUCLEOTIDE SEQUENCE [LARGE SCALE GENOMIC DNA]</scope>
    <source>
        <strain evidence="5">4Y35</strain>
    </source>
</reference>
<dbReference type="Pfam" id="PF01593">
    <property type="entry name" value="Amino_oxidase"/>
    <property type="match status" value="1"/>
</dbReference>
<keyword evidence="6" id="KW-1185">Reference proteome</keyword>
<dbReference type="InterPro" id="IPR001613">
    <property type="entry name" value="Flavin_amine_oxidase"/>
</dbReference>
<dbReference type="EMBL" id="CP060394">
    <property type="protein sequence ID" value="QNI32994.1"/>
    <property type="molecule type" value="Genomic_DNA"/>
</dbReference>
<dbReference type="RefSeq" id="WP_186744073.1">
    <property type="nucleotide sequence ID" value="NZ_CP060394.1"/>
</dbReference>
<evidence type="ECO:0000256" key="1">
    <source>
        <dbReference type="ARBA" id="ARBA00001974"/>
    </source>
</evidence>
<evidence type="ECO:0000313" key="5">
    <source>
        <dbReference type="EMBL" id="QNI32994.1"/>
    </source>
</evidence>
<dbReference type="PANTHER" id="PTHR42923">
    <property type="entry name" value="PROTOPORPHYRINOGEN OXIDASE"/>
    <property type="match status" value="1"/>
</dbReference>
<dbReference type="InterPro" id="IPR036188">
    <property type="entry name" value="FAD/NAD-bd_sf"/>
</dbReference>
<evidence type="ECO:0000313" key="6">
    <source>
        <dbReference type="Proteomes" id="UP000515312"/>
    </source>
</evidence>
<sequence>MSEGNRQIESVAVIGGGVAGLAAAQALSDSGYKVRLIERRPYVGGRASSYEHPGIGEIIDNCQHLLFGCCTNLIDLYRRIGALDKLHWFDAITMIEPGGRRTVLSPSALPAPWHASPGFLKAHAFSLADKIAIARGLNTFITGIPEDTKENFYHWLIRHKQTQAAIKRFWEPVLFAALNEELDKTSVHYAAKVCRELFLRSPEAGRMAIPSVPLSDLYGHALQSLKMRGADINLRASVTRIAQDDQTQQWAIETEAERFISDAVIFAVPFEAMARLLPTLPAAPGKDALTAHVSQFSHAPIAAIHLWFDREITDLEHASMLDTTIQWLFNKSKLQPQRHGQKGHYIEVVISVLRSVIPMQRQELIDLAVRELALFFPTVREAKLLKGAVTKEVRATFSVPPGIDKIRPTAQSPWPNIFLAGDWTATGWPATMEGAARSGFLAAEALSNAAGRPEKFLQPDLPPSGLMRLFT</sequence>
<dbReference type="PRINTS" id="PR00757">
    <property type="entry name" value="AMINEOXDASEF"/>
</dbReference>
<dbReference type="KEGG" id="adin:H7849_03145"/>
<accession>A0A7G8BKC4</accession>
<dbReference type="AlphaFoldDB" id="A0A7G8BKC4"/>
<organism evidence="5 6">
    <name type="scientific">Alloacidobacterium dinghuense</name>
    <dbReference type="NCBI Taxonomy" id="2763107"/>
    <lineage>
        <taxon>Bacteria</taxon>
        <taxon>Pseudomonadati</taxon>
        <taxon>Acidobacteriota</taxon>
        <taxon>Terriglobia</taxon>
        <taxon>Terriglobales</taxon>
        <taxon>Acidobacteriaceae</taxon>
        <taxon>Alloacidobacterium</taxon>
    </lineage>
</organism>